<keyword evidence="4 6" id="KW-0808">Transferase</keyword>
<dbReference type="EC" id="2.1.1.198" evidence="6"/>
<dbReference type="HAMAP" id="MF_01877">
    <property type="entry name" value="16SrRNA_methyltr_I"/>
    <property type="match status" value="1"/>
</dbReference>
<keyword evidence="3 6" id="KW-0489">Methyltransferase</keyword>
<dbReference type="GO" id="GO:0005737">
    <property type="term" value="C:cytoplasm"/>
    <property type="evidence" value="ECO:0007669"/>
    <property type="project" value="UniProtKB-SubCell"/>
</dbReference>
<dbReference type="InterPro" id="IPR014776">
    <property type="entry name" value="4pyrrole_Mease_sub2"/>
</dbReference>
<dbReference type="InterPro" id="IPR014777">
    <property type="entry name" value="4pyrrole_Mease_sub1"/>
</dbReference>
<evidence type="ECO:0000313" key="9">
    <source>
        <dbReference type="Proteomes" id="UP000177912"/>
    </source>
</evidence>
<organism evidence="8 9">
    <name type="scientific">Candidatus Doudnabacteria bacterium RIFCSPHIGHO2_01_FULL_43_23</name>
    <dbReference type="NCBI Taxonomy" id="1817822"/>
    <lineage>
        <taxon>Bacteria</taxon>
        <taxon>Candidatus Doudnaibacteriota</taxon>
    </lineage>
</organism>
<dbReference type="PANTHER" id="PTHR46111">
    <property type="entry name" value="RIBOSOMAL RNA SMALL SUBUNIT METHYLTRANSFERASE I"/>
    <property type="match status" value="1"/>
</dbReference>
<evidence type="ECO:0000256" key="1">
    <source>
        <dbReference type="ARBA" id="ARBA00022490"/>
    </source>
</evidence>
<dbReference type="AlphaFoldDB" id="A0A1F5NTF5"/>
<evidence type="ECO:0000256" key="6">
    <source>
        <dbReference type="HAMAP-Rule" id="MF_01877"/>
    </source>
</evidence>
<sequence>MGILYIVATPIGNLDDITHRAVRVLQTVDLIACEDTRRTKILLDHYKIQKPLISFHQHSKLQKIETLITELKSGKSIALVTDAGTPGISDPGGILVAEAIKSGIGVTPIPGASALTALISVAGISMDRFSFLGFLPHKKGRQTMIEKIKSSYIPVVFYESPHRILKTLESLSKSPGHMIVGRELTKKFEEIFRGSPQVVYNHFKEKKIQGEFVVIYSSR</sequence>
<evidence type="ECO:0000313" key="8">
    <source>
        <dbReference type="EMBL" id="OGE80951.1"/>
    </source>
</evidence>
<evidence type="ECO:0000256" key="5">
    <source>
        <dbReference type="ARBA" id="ARBA00022691"/>
    </source>
</evidence>
<reference evidence="8 9" key="1">
    <citation type="journal article" date="2016" name="Nat. Commun.">
        <title>Thousands of microbial genomes shed light on interconnected biogeochemical processes in an aquifer system.</title>
        <authorList>
            <person name="Anantharaman K."/>
            <person name="Brown C.T."/>
            <person name="Hug L.A."/>
            <person name="Sharon I."/>
            <person name="Castelle C.J."/>
            <person name="Probst A.J."/>
            <person name="Thomas B.C."/>
            <person name="Singh A."/>
            <person name="Wilkins M.J."/>
            <person name="Karaoz U."/>
            <person name="Brodie E.L."/>
            <person name="Williams K.H."/>
            <person name="Hubbard S.S."/>
            <person name="Banfield J.F."/>
        </authorList>
    </citation>
    <scope>NUCLEOTIDE SEQUENCE [LARGE SCALE GENOMIC DNA]</scope>
</reference>
<evidence type="ECO:0000256" key="4">
    <source>
        <dbReference type="ARBA" id="ARBA00022679"/>
    </source>
</evidence>
<dbReference type="PANTHER" id="PTHR46111:SF1">
    <property type="entry name" value="RIBOSOMAL RNA SMALL SUBUNIT METHYLTRANSFERASE I"/>
    <property type="match status" value="1"/>
</dbReference>
<evidence type="ECO:0000259" key="7">
    <source>
        <dbReference type="Pfam" id="PF00590"/>
    </source>
</evidence>
<keyword evidence="1 6" id="KW-0963">Cytoplasm</keyword>
<evidence type="ECO:0000256" key="3">
    <source>
        <dbReference type="ARBA" id="ARBA00022603"/>
    </source>
</evidence>
<dbReference type="FunFam" id="3.40.1010.10:FF:000007">
    <property type="entry name" value="Ribosomal RNA small subunit methyltransferase I"/>
    <property type="match status" value="1"/>
</dbReference>
<dbReference type="Gene3D" id="3.40.1010.10">
    <property type="entry name" value="Cobalt-precorrin-4 Transmethylase, Domain 1"/>
    <property type="match status" value="1"/>
</dbReference>
<comment type="caution">
    <text evidence="8">The sequence shown here is derived from an EMBL/GenBank/DDBJ whole genome shotgun (WGS) entry which is preliminary data.</text>
</comment>
<dbReference type="InterPro" id="IPR000878">
    <property type="entry name" value="4pyrrol_Mease"/>
</dbReference>
<dbReference type="Gene3D" id="3.30.950.10">
    <property type="entry name" value="Methyltransferase, Cobalt-precorrin-4 Transmethylase, Domain 2"/>
    <property type="match status" value="1"/>
</dbReference>
<keyword evidence="5 6" id="KW-0949">S-adenosyl-L-methionine</keyword>
<dbReference type="SUPFAM" id="SSF53790">
    <property type="entry name" value="Tetrapyrrole methylase"/>
    <property type="match status" value="1"/>
</dbReference>
<dbReference type="Pfam" id="PF00590">
    <property type="entry name" value="TP_methylase"/>
    <property type="match status" value="1"/>
</dbReference>
<dbReference type="PIRSF" id="PIRSF005917">
    <property type="entry name" value="MTase_YraL"/>
    <property type="match status" value="1"/>
</dbReference>
<comment type="function">
    <text evidence="6">Catalyzes the 2'-O-methylation of the ribose of cytidine 1402 (C1402) in 16S rRNA.</text>
</comment>
<dbReference type="GO" id="GO:0070677">
    <property type="term" value="F:rRNA (cytosine-2'-O-)-methyltransferase activity"/>
    <property type="evidence" value="ECO:0007669"/>
    <property type="project" value="UniProtKB-UniRule"/>
</dbReference>
<dbReference type="InterPro" id="IPR008189">
    <property type="entry name" value="rRNA_ssu_MeTfrase_I"/>
</dbReference>
<dbReference type="STRING" id="1817822.A2826_00290"/>
<dbReference type="Proteomes" id="UP000177912">
    <property type="component" value="Unassembled WGS sequence"/>
</dbReference>
<comment type="subcellular location">
    <subcellularLocation>
        <location evidence="6">Cytoplasm</location>
    </subcellularLocation>
</comment>
<keyword evidence="2 6" id="KW-0698">rRNA processing</keyword>
<name>A0A1F5NTF5_9BACT</name>
<dbReference type="InterPro" id="IPR035996">
    <property type="entry name" value="4pyrrol_Methylase_sf"/>
</dbReference>
<dbReference type="CDD" id="cd11648">
    <property type="entry name" value="RsmI"/>
    <property type="match status" value="1"/>
</dbReference>
<evidence type="ECO:0000256" key="2">
    <source>
        <dbReference type="ARBA" id="ARBA00022552"/>
    </source>
</evidence>
<dbReference type="EMBL" id="MFEI01000015">
    <property type="protein sequence ID" value="OGE80951.1"/>
    <property type="molecule type" value="Genomic_DNA"/>
</dbReference>
<protein>
    <recommendedName>
        <fullName evidence="6">Ribosomal RNA small subunit methyltransferase I</fullName>
        <ecNumber evidence="6">2.1.1.198</ecNumber>
    </recommendedName>
    <alternativeName>
        <fullName evidence="6">16S rRNA 2'-O-ribose C1402 methyltransferase</fullName>
    </alternativeName>
    <alternativeName>
        <fullName evidence="6">rRNA (cytidine-2'-O-)-methyltransferase RsmI</fullName>
    </alternativeName>
</protein>
<comment type="similarity">
    <text evidence="6">Belongs to the methyltransferase superfamily. RsmI family.</text>
</comment>
<feature type="domain" description="Tetrapyrrole methylase" evidence="7">
    <location>
        <begin position="4"/>
        <end position="194"/>
    </location>
</feature>
<gene>
    <name evidence="6" type="primary">rsmI</name>
    <name evidence="8" type="ORF">A2826_00290</name>
</gene>
<comment type="catalytic activity">
    <reaction evidence="6">
        <text>cytidine(1402) in 16S rRNA + S-adenosyl-L-methionine = 2'-O-methylcytidine(1402) in 16S rRNA + S-adenosyl-L-homocysteine + H(+)</text>
        <dbReference type="Rhea" id="RHEA:42924"/>
        <dbReference type="Rhea" id="RHEA-COMP:10285"/>
        <dbReference type="Rhea" id="RHEA-COMP:10286"/>
        <dbReference type="ChEBI" id="CHEBI:15378"/>
        <dbReference type="ChEBI" id="CHEBI:57856"/>
        <dbReference type="ChEBI" id="CHEBI:59789"/>
        <dbReference type="ChEBI" id="CHEBI:74495"/>
        <dbReference type="ChEBI" id="CHEBI:82748"/>
        <dbReference type="EC" id="2.1.1.198"/>
    </reaction>
</comment>
<accession>A0A1F5NTF5</accession>
<dbReference type="NCBIfam" id="TIGR00096">
    <property type="entry name" value="16S rRNA (cytidine(1402)-2'-O)-methyltransferase"/>
    <property type="match status" value="1"/>
</dbReference>
<proteinExistence type="inferred from homology"/>